<sequence>MNLHRVEGRRRVLLAKRPGPSQPSRWRWQPETTATDGKHLTLKLDEQVETISQLAVSISELHHLVLALRHDLSTSKPPPTTIPSSSPPAPAPPTAPTPTAAQPFPGPVQPSGELQLRRLFPWISKEVAQLVYDDRLPLHDLGKLRNTAKVPTSKDAEPGVLVNGVRVTVLDPTGRAQGDGWGGYEAVSELVVGSEVVCSG</sequence>
<evidence type="ECO:0000313" key="2">
    <source>
        <dbReference type="EMBL" id="SAM85574.1"/>
    </source>
</evidence>
<reference evidence="2" key="2">
    <citation type="submission" date="2016-04" db="EMBL/GenBank/DDBJ databases">
        <authorList>
            <person name="Evans L.H."/>
            <person name="Alamgir A."/>
            <person name="Owens N."/>
            <person name="Weber N.D."/>
            <person name="Virtaneva K."/>
            <person name="Barbian K."/>
            <person name="Babar A."/>
            <person name="Rosenke K."/>
        </authorList>
    </citation>
    <scope>NUCLEOTIDE SEQUENCE</scope>
    <source>
        <strain evidence="2">UB2112</strain>
    </source>
</reference>
<gene>
    <name evidence="3" type="ORF">UBRO2_03770</name>
    <name evidence="2" type="ORF">UBRO_20358</name>
</gene>
<evidence type="ECO:0000313" key="4">
    <source>
        <dbReference type="Proteomes" id="UP000179920"/>
    </source>
</evidence>
<evidence type="ECO:0000313" key="3">
    <source>
        <dbReference type="EMBL" id="SYW80502.1"/>
    </source>
</evidence>
<keyword evidence="5" id="KW-1185">Reference proteome</keyword>
<name>A0A1K0GBY5_9BASI</name>
<organism evidence="2 4">
    <name type="scientific">Ustilago bromivora</name>
    <dbReference type="NCBI Taxonomy" id="307758"/>
    <lineage>
        <taxon>Eukaryota</taxon>
        <taxon>Fungi</taxon>
        <taxon>Dikarya</taxon>
        <taxon>Basidiomycota</taxon>
        <taxon>Ustilaginomycotina</taxon>
        <taxon>Ustilaginomycetes</taxon>
        <taxon>Ustilaginales</taxon>
        <taxon>Ustilaginaceae</taxon>
        <taxon>Ustilago</taxon>
    </lineage>
</organism>
<protein>
    <submittedName>
        <fullName evidence="2">Uncharacterized protein</fullName>
    </submittedName>
</protein>
<reference evidence="3" key="3">
    <citation type="submission" date="2018-08" db="EMBL/GenBank/DDBJ databases">
        <authorList>
            <person name="Guldener U."/>
        </authorList>
    </citation>
    <scope>NUCLEOTIDE SEQUENCE</scope>
    <source>
        <strain evidence="3">UB2</strain>
    </source>
</reference>
<proteinExistence type="predicted"/>
<dbReference type="Proteomes" id="UP000179920">
    <property type="component" value="Chromosome XVIII"/>
</dbReference>
<accession>A0A1K0GBY5</accession>
<dbReference type="EMBL" id="LT558134">
    <property type="protein sequence ID" value="SAM85574.1"/>
    <property type="molecule type" value="Genomic_DNA"/>
</dbReference>
<evidence type="ECO:0000313" key="5">
    <source>
        <dbReference type="Proteomes" id="UP000658997"/>
    </source>
</evidence>
<dbReference type="EMBL" id="ULHB01000076">
    <property type="protein sequence ID" value="SYW80502.1"/>
    <property type="molecule type" value="Genomic_DNA"/>
</dbReference>
<feature type="region of interest" description="Disordered" evidence="1">
    <location>
        <begin position="72"/>
        <end position="110"/>
    </location>
</feature>
<evidence type="ECO:0000256" key="1">
    <source>
        <dbReference type="SAM" id="MobiDB-lite"/>
    </source>
</evidence>
<dbReference type="Proteomes" id="UP000658997">
    <property type="component" value="Unassembled WGS sequence"/>
</dbReference>
<feature type="compositionally biased region" description="Pro residues" evidence="1">
    <location>
        <begin position="76"/>
        <end position="96"/>
    </location>
</feature>
<dbReference type="AlphaFoldDB" id="A0A1K0GBY5"/>
<reference evidence="4" key="1">
    <citation type="submission" date="2016-04" db="EMBL/GenBank/DDBJ databases">
        <authorList>
            <person name="Guldener U."/>
            <person name="Guldener U."/>
        </authorList>
    </citation>
    <scope>NUCLEOTIDE SEQUENCE [LARGE SCALE GENOMIC DNA]</scope>
    <source>
        <strain evidence="4">UB2112</strain>
    </source>
</reference>